<keyword evidence="4" id="KW-0249">Electron transport</keyword>
<comment type="cofactor">
    <cofactor evidence="1">
        <name>[3Fe-4S] cluster</name>
        <dbReference type="ChEBI" id="CHEBI:21137"/>
    </cofactor>
</comment>
<keyword evidence="6" id="KW-0411">Iron-sulfur</keyword>
<proteinExistence type="predicted"/>
<dbReference type="GO" id="GO:0051538">
    <property type="term" value="F:3 iron, 4 sulfur cluster binding"/>
    <property type="evidence" value="ECO:0007669"/>
    <property type="project" value="UniProtKB-KW"/>
</dbReference>
<evidence type="ECO:0000256" key="5">
    <source>
        <dbReference type="ARBA" id="ARBA00023004"/>
    </source>
</evidence>
<reference evidence="8 9" key="1">
    <citation type="submission" date="2019-01" db="EMBL/GenBank/DDBJ databases">
        <title>Agromyces.</title>
        <authorList>
            <person name="Li J."/>
        </authorList>
    </citation>
    <scope>NUCLEOTIDE SEQUENCE [LARGE SCALE GENOMIC DNA]</scope>
    <source>
        <strain evidence="8 9">DSM 15934</strain>
    </source>
</reference>
<protein>
    <submittedName>
        <fullName evidence="8">Ferredoxin</fullName>
    </submittedName>
</protein>
<evidence type="ECO:0000313" key="9">
    <source>
        <dbReference type="Proteomes" id="UP000293865"/>
    </source>
</evidence>
<keyword evidence="2" id="KW-0813">Transport</keyword>
<comment type="caution">
    <text evidence="8">The sequence shown here is derived from an EMBL/GenBank/DDBJ whole genome shotgun (WGS) entry which is preliminary data.</text>
</comment>
<evidence type="ECO:0000256" key="6">
    <source>
        <dbReference type="ARBA" id="ARBA00023014"/>
    </source>
</evidence>
<dbReference type="AlphaFoldDB" id="A0A4Q2L0Z3"/>
<evidence type="ECO:0000256" key="1">
    <source>
        <dbReference type="ARBA" id="ARBA00001927"/>
    </source>
</evidence>
<dbReference type="PANTHER" id="PTHR36923:SF3">
    <property type="entry name" value="FERREDOXIN"/>
    <property type="match status" value="1"/>
</dbReference>
<dbReference type="InterPro" id="IPR051269">
    <property type="entry name" value="Fe-S_cluster_ET"/>
</dbReference>
<keyword evidence="9" id="KW-1185">Reference proteome</keyword>
<dbReference type="Pfam" id="PF13370">
    <property type="entry name" value="Fer4_13"/>
    <property type="match status" value="1"/>
</dbReference>
<dbReference type="OrthoDB" id="4741951at2"/>
<gene>
    <name evidence="8" type="ORF">ESP51_07315</name>
</gene>
<keyword evidence="7" id="KW-0003">3Fe-4S</keyword>
<accession>A0A4Q2L0Z3</accession>
<sequence>MKVTVNPVTCIASGNCGLTAPNVFRNPPEDGGFVELIDANPPESEWEAVREAKELCPSATIYVEGDDRRI</sequence>
<evidence type="ECO:0000256" key="2">
    <source>
        <dbReference type="ARBA" id="ARBA00022448"/>
    </source>
</evidence>
<evidence type="ECO:0000256" key="3">
    <source>
        <dbReference type="ARBA" id="ARBA00022723"/>
    </source>
</evidence>
<dbReference type="PANTHER" id="PTHR36923">
    <property type="entry name" value="FERREDOXIN"/>
    <property type="match status" value="1"/>
</dbReference>
<evidence type="ECO:0000256" key="4">
    <source>
        <dbReference type="ARBA" id="ARBA00022982"/>
    </source>
</evidence>
<keyword evidence="5" id="KW-0408">Iron</keyword>
<dbReference type="RefSeq" id="WP_129520244.1">
    <property type="nucleotide sequence ID" value="NZ_SDPN01000010.1"/>
</dbReference>
<dbReference type="Proteomes" id="UP000293865">
    <property type="component" value="Unassembled WGS sequence"/>
</dbReference>
<dbReference type="GO" id="GO:0046872">
    <property type="term" value="F:metal ion binding"/>
    <property type="evidence" value="ECO:0007669"/>
    <property type="project" value="UniProtKB-KW"/>
</dbReference>
<keyword evidence="3" id="KW-0479">Metal-binding</keyword>
<dbReference type="Gene3D" id="3.30.70.20">
    <property type="match status" value="1"/>
</dbReference>
<evidence type="ECO:0000256" key="7">
    <source>
        <dbReference type="ARBA" id="ARBA00023291"/>
    </source>
</evidence>
<dbReference type="SUPFAM" id="SSF54862">
    <property type="entry name" value="4Fe-4S ferredoxins"/>
    <property type="match status" value="1"/>
</dbReference>
<organism evidence="8 9">
    <name type="scientific">Agromyces albus</name>
    <dbReference type="NCBI Taxonomy" id="205332"/>
    <lineage>
        <taxon>Bacteria</taxon>
        <taxon>Bacillati</taxon>
        <taxon>Actinomycetota</taxon>
        <taxon>Actinomycetes</taxon>
        <taxon>Micrococcales</taxon>
        <taxon>Microbacteriaceae</taxon>
        <taxon>Agromyces</taxon>
    </lineage>
</organism>
<name>A0A4Q2L0Z3_9MICO</name>
<evidence type="ECO:0000313" key="8">
    <source>
        <dbReference type="EMBL" id="RXZ71698.1"/>
    </source>
</evidence>
<dbReference type="EMBL" id="SDPN01000010">
    <property type="protein sequence ID" value="RXZ71698.1"/>
    <property type="molecule type" value="Genomic_DNA"/>
</dbReference>